<gene>
    <name evidence="2" type="ORF">FVE85_8184</name>
</gene>
<dbReference type="Proteomes" id="UP000324585">
    <property type="component" value="Unassembled WGS sequence"/>
</dbReference>
<feature type="region of interest" description="Disordered" evidence="1">
    <location>
        <begin position="1"/>
        <end position="35"/>
    </location>
</feature>
<sequence length="177" mass="19117">MAVTMDAAGSGEKAADAADGSSQKQRGLFEKKDNRAEDDVHESWYIYQQPGNKCVVCLGQGEERCLYCYGAGSVVIGTSAERDTKICQMCEGAGKNTCIRCEGSGVRPDWRWADDGVGKVPNKTNADVCKEMVFDLSKYQITKEKKPAASASTEDAVETDTDVDEKATKDSVTAAHK</sequence>
<dbReference type="AlphaFoldDB" id="A0A5J4YQL0"/>
<feature type="compositionally biased region" description="Low complexity" evidence="1">
    <location>
        <begin position="1"/>
        <end position="22"/>
    </location>
</feature>
<keyword evidence="3" id="KW-1185">Reference proteome</keyword>
<accession>A0A5J4YQL0</accession>
<dbReference type="InterPro" id="IPR036410">
    <property type="entry name" value="HSP_DnaJ_Cys-rich_dom_sf"/>
</dbReference>
<name>A0A5J4YQL0_PORPP</name>
<dbReference type="SUPFAM" id="SSF57938">
    <property type="entry name" value="DnaJ/Hsp40 cysteine-rich domain"/>
    <property type="match status" value="1"/>
</dbReference>
<evidence type="ECO:0000313" key="2">
    <source>
        <dbReference type="EMBL" id="KAA8492677.1"/>
    </source>
</evidence>
<organism evidence="2 3">
    <name type="scientific">Porphyridium purpureum</name>
    <name type="common">Red alga</name>
    <name type="synonym">Porphyridium cruentum</name>
    <dbReference type="NCBI Taxonomy" id="35688"/>
    <lineage>
        <taxon>Eukaryota</taxon>
        <taxon>Rhodophyta</taxon>
        <taxon>Bangiophyceae</taxon>
        <taxon>Porphyridiales</taxon>
        <taxon>Porphyridiaceae</taxon>
        <taxon>Porphyridium</taxon>
    </lineage>
</organism>
<comment type="caution">
    <text evidence="2">The sequence shown here is derived from an EMBL/GenBank/DDBJ whole genome shotgun (WGS) entry which is preliminary data.</text>
</comment>
<evidence type="ECO:0000313" key="3">
    <source>
        <dbReference type="Proteomes" id="UP000324585"/>
    </source>
</evidence>
<evidence type="ECO:0000256" key="1">
    <source>
        <dbReference type="SAM" id="MobiDB-lite"/>
    </source>
</evidence>
<dbReference type="EMBL" id="VRMN01000009">
    <property type="protein sequence ID" value="KAA8492677.1"/>
    <property type="molecule type" value="Genomic_DNA"/>
</dbReference>
<feature type="region of interest" description="Disordered" evidence="1">
    <location>
        <begin position="142"/>
        <end position="177"/>
    </location>
</feature>
<proteinExistence type="predicted"/>
<dbReference type="OrthoDB" id="5601at2759"/>
<reference evidence="3" key="1">
    <citation type="journal article" date="2019" name="Nat. Commun.">
        <title>Expansion of phycobilisome linker gene families in mesophilic red algae.</title>
        <authorList>
            <person name="Lee J."/>
            <person name="Kim D."/>
            <person name="Bhattacharya D."/>
            <person name="Yoon H.S."/>
        </authorList>
    </citation>
    <scope>NUCLEOTIDE SEQUENCE [LARGE SCALE GENOMIC DNA]</scope>
    <source>
        <strain evidence="3">CCMP 1328</strain>
    </source>
</reference>
<protein>
    <submittedName>
        <fullName evidence="2">Protein SPA, chloroplastic</fullName>
    </submittedName>
</protein>